<dbReference type="EMBL" id="CYYP01000003">
    <property type="protein sequence ID" value="CUN70349.1"/>
    <property type="molecule type" value="Genomic_DNA"/>
</dbReference>
<dbReference type="SUPFAM" id="SSF64288">
    <property type="entry name" value="Chorismate lyase-like"/>
    <property type="match status" value="1"/>
</dbReference>
<dbReference type="Gene3D" id="3.40.1410.10">
    <property type="entry name" value="Chorismate lyase-like"/>
    <property type="match status" value="1"/>
</dbReference>
<accession>A0A173Z3T2</accession>
<evidence type="ECO:0000256" key="1">
    <source>
        <dbReference type="ARBA" id="ARBA00023015"/>
    </source>
</evidence>
<organism evidence="5 7">
    <name type="scientific">Collinsella aerofaciens</name>
    <dbReference type="NCBI Taxonomy" id="74426"/>
    <lineage>
        <taxon>Bacteria</taxon>
        <taxon>Bacillati</taxon>
        <taxon>Actinomycetota</taxon>
        <taxon>Coriobacteriia</taxon>
        <taxon>Coriobacteriales</taxon>
        <taxon>Coriobacteriaceae</taxon>
        <taxon>Collinsella</taxon>
    </lineage>
</organism>
<gene>
    <name evidence="5" type="primary">treR_1</name>
    <name evidence="5" type="ORF">ERS852381_00571</name>
    <name evidence="6" type="ORF">PMW86_06700</name>
</gene>
<keyword evidence="2" id="KW-0238">DNA-binding</keyword>
<feature type="domain" description="HTH gntR-type" evidence="4">
    <location>
        <begin position="3"/>
        <end position="71"/>
    </location>
</feature>
<dbReference type="GO" id="GO:0045892">
    <property type="term" value="P:negative regulation of DNA-templated transcription"/>
    <property type="evidence" value="ECO:0007669"/>
    <property type="project" value="TreeGrafter"/>
</dbReference>
<evidence type="ECO:0000259" key="4">
    <source>
        <dbReference type="PROSITE" id="PS50949"/>
    </source>
</evidence>
<dbReference type="RefSeq" id="WP_055285612.1">
    <property type="nucleotide sequence ID" value="NZ_CP040348.1"/>
</dbReference>
<keyword evidence="3" id="KW-0804">Transcription</keyword>
<dbReference type="Pfam" id="PF00392">
    <property type="entry name" value="GntR"/>
    <property type="match status" value="1"/>
</dbReference>
<dbReference type="InterPro" id="IPR036388">
    <property type="entry name" value="WH-like_DNA-bd_sf"/>
</dbReference>
<dbReference type="InterPro" id="IPR036390">
    <property type="entry name" value="WH_DNA-bd_sf"/>
</dbReference>
<dbReference type="SUPFAM" id="SSF46785">
    <property type="entry name" value="Winged helix' DNA-binding domain"/>
    <property type="match status" value="1"/>
</dbReference>
<evidence type="ECO:0000256" key="3">
    <source>
        <dbReference type="ARBA" id="ARBA00023163"/>
    </source>
</evidence>
<dbReference type="GO" id="GO:0003700">
    <property type="term" value="F:DNA-binding transcription factor activity"/>
    <property type="evidence" value="ECO:0007669"/>
    <property type="project" value="InterPro"/>
</dbReference>
<dbReference type="Pfam" id="PF07702">
    <property type="entry name" value="UTRA"/>
    <property type="match status" value="1"/>
</dbReference>
<evidence type="ECO:0000313" key="7">
    <source>
        <dbReference type="Proteomes" id="UP000095468"/>
    </source>
</evidence>
<reference evidence="6" key="2">
    <citation type="submission" date="2023-01" db="EMBL/GenBank/DDBJ databases">
        <title>Human gut microbiome strain richness.</title>
        <authorList>
            <person name="Chen-Liaw A."/>
        </authorList>
    </citation>
    <scope>NUCLEOTIDE SEQUENCE</scope>
    <source>
        <strain evidence="6">D54st1_D6_D54t1_190329</strain>
    </source>
</reference>
<dbReference type="PANTHER" id="PTHR44846:SF12">
    <property type="entry name" value="HTH-TYPE TRANSCRIPTIONAL REGULATOR TRER"/>
    <property type="match status" value="1"/>
</dbReference>
<keyword evidence="1" id="KW-0805">Transcription regulation</keyword>
<evidence type="ECO:0000313" key="5">
    <source>
        <dbReference type="EMBL" id="CUN70349.1"/>
    </source>
</evidence>
<dbReference type="InterPro" id="IPR000524">
    <property type="entry name" value="Tscrpt_reg_HTH_GntR"/>
</dbReference>
<dbReference type="PROSITE" id="PS50949">
    <property type="entry name" value="HTH_GNTR"/>
    <property type="match status" value="1"/>
</dbReference>
<dbReference type="PANTHER" id="PTHR44846">
    <property type="entry name" value="MANNOSYL-D-GLYCERATE TRANSPORT/METABOLISM SYSTEM REPRESSOR MNGR-RELATED"/>
    <property type="match status" value="1"/>
</dbReference>
<evidence type="ECO:0000256" key="2">
    <source>
        <dbReference type="ARBA" id="ARBA00023125"/>
    </source>
</evidence>
<dbReference type="SMART" id="SM00345">
    <property type="entry name" value="HTH_GNTR"/>
    <property type="match status" value="1"/>
</dbReference>
<dbReference type="EMBL" id="JAQLEC010000022">
    <property type="protein sequence ID" value="MDB1839276.1"/>
    <property type="molecule type" value="Genomic_DNA"/>
</dbReference>
<dbReference type="Proteomes" id="UP001212741">
    <property type="component" value="Unassembled WGS sequence"/>
</dbReference>
<dbReference type="SMART" id="SM00866">
    <property type="entry name" value="UTRA"/>
    <property type="match status" value="1"/>
</dbReference>
<protein>
    <submittedName>
        <fullName evidence="6">GntR family transcriptional regulator</fullName>
    </submittedName>
    <submittedName>
        <fullName evidence="5">Trehalose operon transcriptional repressor</fullName>
    </submittedName>
</protein>
<dbReference type="CDD" id="cd07377">
    <property type="entry name" value="WHTH_GntR"/>
    <property type="match status" value="1"/>
</dbReference>
<dbReference type="Gene3D" id="1.10.10.10">
    <property type="entry name" value="Winged helix-like DNA-binding domain superfamily/Winged helix DNA-binding domain"/>
    <property type="match status" value="1"/>
</dbReference>
<dbReference type="AlphaFoldDB" id="A0A173Z3T2"/>
<sequence length="239" mass="26961">MPKAIYEGIYREIRSRIINGTYAFQEMLPTEAELTAEFGCTRNTVRRALSMLADGMFVQPIHGKGVRVIWLKGETDMLGALEEVESFGEFAKRNNAVASTDVKSFEHLVCTEQLSRHLGFKVGEELIRVVRVRSLNGNARQVDHGYFLASIAKGLTPEIAADSIYGYLEHKRGVKVMASRRTVSVELANDEDCSYLDLGKYNCVAVMESQSYTSDGILFEVTHTRTHPEIFHYRVNSKR</sequence>
<reference evidence="5 7" key="1">
    <citation type="submission" date="2015-09" db="EMBL/GenBank/DDBJ databases">
        <authorList>
            <consortium name="Pathogen Informatics"/>
        </authorList>
    </citation>
    <scope>NUCLEOTIDE SEQUENCE [LARGE SCALE GENOMIC DNA]</scope>
    <source>
        <strain evidence="5 7">2789STDY5608823</strain>
    </source>
</reference>
<name>A0A173Z3T2_9ACTN</name>
<evidence type="ECO:0000313" key="6">
    <source>
        <dbReference type="EMBL" id="MDB1839276.1"/>
    </source>
</evidence>
<dbReference type="InterPro" id="IPR028978">
    <property type="entry name" value="Chorismate_lyase_/UTRA_dom_sf"/>
</dbReference>
<dbReference type="PRINTS" id="PR00035">
    <property type="entry name" value="HTHGNTR"/>
</dbReference>
<dbReference type="InterPro" id="IPR011663">
    <property type="entry name" value="UTRA"/>
</dbReference>
<dbReference type="InterPro" id="IPR050679">
    <property type="entry name" value="Bact_HTH_transcr_reg"/>
</dbReference>
<dbReference type="Proteomes" id="UP000095468">
    <property type="component" value="Unassembled WGS sequence"/>
</dbReference>
<proteinExistence type="predicted"/>
<dbReference type="GO" id="GO:0003677">
    <property type="term" value="F:DNA binding"/>
    <property type="evidence" value="ECO:0007669"/>
    <property type="project" value="UniProtKB-KW"/>
</dbReference>